<keyword evidence="2" id="KW-0820">tRNA-binding</keyword>
<evidence type="ECO:0000256" key="1">
    <source>
        <dbReference type="ARBA" id="ARBA00023054"/>
    </source>
</evidence>
<dbReference type="GO" id="GO:0072344">
    <property type="term" value="P:rescue of stalled ribosome"/>
    <property type="evidence" value="ECO:0007669"/>
    <property type="project" value="UniProtKB-UniRule"/>
</dbReference>
<dbReference type="Pfam" id="PF05833">
    <property type="entry name" value="NFACT_N"/>
    <property type="match status" value="1"/>
</dbReference>
<dbReference type="FunFam" id="2.30.310.10:FF:000003">
    <property type="entry name" value="Zinc knuckle domain containing protein"/>
    <property type="match status" value="1"/>
</dbReference>
<dbReference type="Proteomes" id="UP000218615">
    <property type="component" value="Unassembled WGS sequence"/>
</dbReference>
<evidence type="ECO:0000313" key="4">
    <source>
        <dbReference type="EMBL" id="SNQ61474.1"/>
    </source>
</evidence>
<organism evidence="4 5">
    <name type="scientific">Candidatus Methanoperedens nitratireducens</name>
    <dbReference type="NCBI Taxonomy" id="1392998"/>
    <lineage>
        <taxon>Archaea</taxon>
        <taxon>Methanobacteriati</taxon>
        <taxon>Methanobacteriota</taxon>
        <taxon>Stenosarchaea group</taxon>
        <taxon>Methanomicrobia</taxon>
        <taxon>Methanosarcinales</taxon>
        <taxon>ANME-2 cluster</taxon>
        <taxon>Candidatus Methanoperedentaceae</taxon>
        <taxon>Candidatus Methanoperedens</taxon>
    </lineage>
</organism>
<dbReference type="InterPro" id="IPR043681">
    <property type="entry name" value="RqcH_archaeal"/>
</dbReference>
<dbReference type="GO" id="GO:0000049">
    <property type="term" value="F:tRNA binding"/>
    <property type="evidence" value="ECO:0007669"/>
    <property type="project" value="UniProtKB-UniRule"/>
</dbReference>
<dbReference type="STRING" id="1392998.ANME2D_01441"/>
<dbReference type="GO" id="GO:0005737">
    <property type="term" value="C:cytoplasm"/>
    <property type="evidence" value="ECO:0007669"/>
    <property type="project" value="UniProtKB-ARBA"/>
</dbReference>
<evidence type="ECO:0000259" key="3">
    <source>
        <dbReference type="Pfam" id="PF05670"/>
    </source>
</evidence>
<evidence type="ECO:0000313" key="5">
    <source>
        <dbReference type="Proteomes" id="UP000218615"/>
    </source>
</evidence>
<dbReference type="PANTHER" id="PTHR15239">
    <property type="entry name" value="NUCLEAR EXPORT MEDIATOR FACTOR NEMF"/>
    <property type="match status" value="1"/>
</dbReference>
<comment type="similarity">
    <text evidence="2">Belongs to the NEMF family.</text>
</comment>
<keyword evidence="5" id="KW-1185">Reference proteome</keyword>
<dbReference type="InterPro" id="IPR051608">
    <property type="entry name" value="RQC_Subunit_NEMF"/>
</dbReference>
<keyword evidence="2" id="KW-0648">Protein biosynthesis</keyword>
<keyword evidence="2" id="KW-0694">RNA-binding</keyword>
<dbReference type="AlphaFoldDB" id="A0A284VQB7"/>
<dbReference type="NCBIfam" id="NF041120">
    <property type="entry name" value="RqcH_arch"/>
    <property type="match status" value="1"/>
</dbReference>
<keyword evidence="1" id="KW-0175">Coiled coil</keyword>
<dbReference type="GO" id="GO:1990112">
    <property type="term" value="C:RQC complex"/>
    <property type="evidence" value="ECO:0007669"/>
    <property type="project" value="TreeGrafter"/>
</dbReference>
<sequence length="658" mass="74831">MKQEISSVDVAAIVRELKPRLLDAKITKIYQHSPEEIRIGLHIFKEGRTNLIIEAGRRFHLTKHPETAPKFPQSFPMLLRKHLSGGRIVDILQYDFDRIIELHIQRGEDKTILLIELFSKGNIILLNSEKKIILPLKSISFRDRRVVRGEVYELPQAQLSPVTASPDDLKEMFSHSDSDIVRTMATRMNMGGQYAEEICLRAGVEKNIPAAQLSDVNALWNAIQDVFKPLSSELKPNIVFKDRKGIDVLPFDLSQYEKNEKKYFATFNDALDEYFSKGIAEKKGEEGKGTVKEENEPKKPGLYEYRLQKQTLALQKFKQEEEKLAHKGELIYAYYQMCEGILKAIRDARDKGYSWDDIRSILTNSDKPEARAIKSINQDKGMITVNLGGDEVELDIKLTVHQNSQVYYDKAKKLSAKIKGALTAIEETKKLSGKEEAPEIKRKLPKPKQKWYEQFRWFISTDGFLVIGGRDAQSNEDIVKKYLEKRDIFFHAHVSGSPAVVVKTEGKEVPETTLLEAARFTVSYSGIWKSGQVSGDCYRVRPEQVSKTPEPGEYVAKGAFVIRGQRNYYKDVMLGAALGIELGEEKRLIGGPPGAVKKRAQFIIEIEPGEFNQNDLSKKIYRMLNEKFEDKKLIKAIASPDRIAVFLPPGGSKIKEYS</sequence>
<dbReference type="OrthoDB" id="10943at2157"/>
<comment type="function">
    <text evidence="2">Probably part of the ribosome quality control system (RQC). May mediate the addition of alanine residues (Ala tailing) to incompletely synthesized nascent chains from stalled ribosomes, leading to their degradation.</text>
</comment>
<dbReference type="GO" id="GO:0019843">
    <property type="term" value="F:rRNA binding"/>
    <property type="evidence" value="ECO:0007669"/>
    <property type="project" value="UniProtKB-UniRule"/>
</dbReference>
<dbReference type="Gene3D" id="2.30.310.10">
    <property type="entry name" value="ibrinogen binding protein from staphylococcus aureus domain"/>
    <property type="match status" value="1"/>
</dbReference>
<gene>
    <name evidence="2" type="primary">rqcH</name>
    <name evidence="4" type="ORF">MNV_370016</name>
</gene>
<reference evidence="5" key="1">
    <citation type="submission" date="2017-06" db="EMBL/GenBank/DDBJ databases">
        <authorList>
            <person name="Cremers G."/>
        </authorList>
    </citation>
    <scope>NUCLEOTIDE SEQUENCE [LARGE SCALE GENOMIC DNA]</scope>
</reference>
<proteinExistence type="inferred from homology"/>
<dbReference type="EMBL" id="FZMP01000182">
    <property type="protein sequence ID" value="SNQ61474.1"/>
    <property type="molecule type" value="Genomic_DNA"/>
</dbReference>
<name>A0A284VQB7_9EURY</name>
<dbReference type="Pfam" id="PF05670">
    <property type="entry name" value="NFACT-R_1"/>
    <property type="match status" value="1"/>
</dbReference>
<dbReference type="HAMAP" id="MF_00844_A">
    <property type="entry name" value="RqcH_A"/>
    <property type="match status" value="1"/>
</dbReference>
<dbReference type="RefSeq" id="WP_096206158.1">
    <property type="nucleotide sequence ID" value="NZ_FZMP01000182.1"/>
</dbReference>
<dbReference type="GO" id="GO:0043023">
    <property type="term" value="F:ribosomal large subunit binding"/>
    <property type="evidence" value="ECO:0007669"/>
    <property type="project" value="UniProtKB-UniRule"/>
</dbReference>
<feature type="domain" description="NFACT RNA-binding" evidence="3">
    <location>
        <begin position="455"/>
        <end position="564"/>
    </location>
</feature>
<dbReference type="PANTHER" id="PTHR15239:SF6">
    <property type="entry name" value="RIBOSOME QUALITY CONTROL COMPLEX SUBUNIT NEMF"/>
    <property type="match status" value="1"/>
</dbReference>
<dbReference type="InterPro" id="IPR008532">
    <property type="entry name" value="NFACT_RNA-bd"/>
</dbReference>
<keyword evidence="2" id="KW-0699">rRNA-binding</keyword>
<protein>
    <recommendedName>
        <fullName evidence="2">Archaeal Rqc2 homolog aRqcH</fullName>
        <shortName evidence="2">aRqcH</shortName>
    </recommendedName>
</protein>
<accession>A0A284VQB7</accession>
<evidence type="ECO:0000256" key="2">
    <source>
        <dbReference type="HAMAP-Rule" id="MF_00844"/>
    </source>
</evidence>
<comment type="subunit">
    <text evidence="2">Associates with stalled 50S ribosomal subunits.</text>
</comment>